<comment type="subcellular location">
    <subcellularLocation>
        <location evidence="1">Mitochondrion</location>
    </subcellularLocation>
</comment>
<reference evidence="5 6" key="1">
    <citation type="journal article" date="2014" name="Nat. Genet.">
        <title>Whole-genome sequence of a flatfish provides insights into ZW sex chromosome evolution and adaptation to a benthic lifestyle.</title>
        <authorList>
            <person name="Chen S."/>
            <person name="Zhang G."/>
            <person name="Shao C."/>
            <person name="Huang Q."/>
            <person name="Liu G."/>
            <person name="Zhang P."/>
            <person name="Song W."/>
            <person name="An N."/>
            <person name="Chalopin D."/>
            <person name="Volff J.N."/>
            <person name="Hong Y."/>
            <person name="Li Q."/>
            <person name="Sha Z."/>
            <person name="Zhou H."/>
            <person name="Xie M."/>
            <person name="Yu Q."/>
            <person name="Liu Y."/>
            <person name="Xiang H."/>
            <person name="Wang N."/>
            <person name="Wu K."/>
            <person name="Yang C."/>
            <person name="Zhou Q."/>
            <person name="Liao X."/>
            <person name="Yang L."/>
            <person name="Hu Q."/>
            <person name="Zhang J."/>
            <person name="Meng L."/>
            <person name="Jin L."/>
            <person name="Tian Y."/>
            <person name="Lian J."/>
            <person name="Yang J."/>
            <person name="Miao G."/>
            <person name="Liu S."/>
            <person name="Liang Z."/>
            <person name="Yan F."/>
            <person name="Li Y."/>
            <person name="Sun B."/>
            <person name="Zhang H."/>
            <person name="Zhang J."/>
            <person name="Zhu Y."/>
            <person name="Du M."/>
            <person name="Zhao Y."/>
            <person name="Schartl M."/>
            <person name="Tang Q."/>
            <person name="Wang J."/>
        </authorList>
    </citation>
    <scope>NUCLEOTIDE SEQUENCE</scope>
</reference>
<dbReference type="InterPro" id="IPR036291">
    <property type="entry name" value="NAD(P)-bd_dom_sf"/>
</dbReference>
<evidence type="ECO:0000256" key="3">
    <source>
        <dbReference type="ARBA" id="ARBA00023128"/>
    </source>
</evidence>
<dbReference type="InterPro" id="IPR052149">
    <property type="entry name" value="17-beta-HSD3-like"/>
</dbReference>
<dbReference type="OMA" id="QYGLMKC"/>
<dbReference type="InParanoid" id="A0A3P8UQY8"/>
<evidence type="ECO:0000313" key="6">
    <source>
        <dbReference type="Proteomes" id="UP000265120"/>
    </source>
</evidence>
<evidence type="ECO:0000256" key="1">
    <source>
        <dbReference type="ARBA" id="ARBA00004173"/>
    </source>
</evidence>
<keyword evidence="3" id="KW-0496">Mitochondrion</keyword>
<keyword evidence="6" id="KW-1185">Reference proteome</keyword>
<dbReference type="Ensembl" id="ENSCSET00000004823.1">
    <property type="protein sequence ID" value="ENSCSEP00000004767.1"/>
    <property type="gene ID" value="ENSCSEG00000003082.1"/>
</dbReference>
<dbReference type="SUPFAM" id="SSF51735">
    <property type="entry name" value="NAD(P)-binding Rossmann-fold domains"/>
    <property type="match status" value="1"/>
</dbReference>
<dbReference type="KEGG" id="csem:103381147"/>
<dbReference type="PANTHER" id="PTHR44889:SF1">
    <property type="entry name" value="INACTIVE HYDROXYSTEROID DEHYDROGENASE-LIKE PROTEIN 1"/>
    <property type="match status" value="1"/>
</dbReference>
<reference evidence="5" key="2">
    <citation type="submission" date="2025-08" db="UniProtKB">
        <authorList>
            <consortium name="Ensembl"/>
        </authorList>
    </citation>
    <scope>IDENTIFICATION</scope>
</reference>
<dbReference type="InterPro" id="IPR002347">
    <property type="entry name" value="SDR_fam"/>
</dbReference>
<dbReference type="Proteomes" id="UP000265120">
    <property type="component" value="Chromosome 7"/>
</dbReference>
<evidence type="ECO:0000256" key="4">
    <source>
        <dbReference type="ARBA" id="ARBA00038261"/>
    </source>
</evidence>
<evidence type="ECO:0000313" key="5">
    <source>
        <dbReference type="Ensembl" id="ENSCSEP00000004767.1"/>
    </source>
</evidence>
<sequence>MAAVDSFQLLFREMSRSCGSYVEALALVGGLYAASRAVFMLRDCCNLVRVHFLPRMIPCKKLRQRFGDWAVVYGASEPVAQAYAEELAKHGISIIFITQDQTSVTDTAAWISQNYRVEAVVIQVDFSLVQAANVKPVEELLRGKEIGFLVNCLEQSLTSPQSLSLMPEQSLLASVNKNVVAASVMVRLVLPGMVERSRGAVVNISPGACCRSLPWRVTLAAATGYLDHFSRALHLEYSSRGIFVQSLIPFQIASYRHYPLASESASSCKGWFVPKPDVYARHAISTLGVSNRTTGYWPHTLQYCLMRRLPEWVRVLGCRALVCSS</sequence>
<name>A0A3P8UQY8_CYNSE</name>
<dbReference type="PIRSF" id="PIRSF000126">
    <property type="entry name" value="11-beta-HSD1"/>
    <property type="match status" value="1"/>
</dbReference>
<dbReference type="PANTHER" id="PTHR44889">
    <property type="entry name" value="INACTIVE HYDROXYSTEROID DEHYDROGENASE-LIKE PROTEIN 1"/>
    <property type="match status" value="1"/>
</dbReference>
<dbReference type="CDD" id="cd05356">
    <property type="entry name" value="17beta-HSD1_like_SDR_c"/>
    <property type="match status" value="1"/>
</dbReference>
<protein>
    <submittedName>
        <fullName evidence="5">Hydroxysteroid dehydrogenase like 1</fullName>
    </submittedName>
</protein>
<evidence type="ECO:0000256" key="2">
    <source>
        <dbReference type="ARBA" id="ARBA00022857"/>
    </source>
</evidence>
<dbReference type="Gene3D" id="3.40.50.720">
    <property type="entry name" value="NAD(P)-binding Rossmann-like Domain"/>
    <property type="match status" value="1"/>
</dbReference>
<keyword evidence="2" id="KW-0521">NADP</keyword>
<dbReference type="AlphaFoldDB" id="A0A3P8UQY8"/>
<reference evidence="5" key="3">
    <citation type="submission" date="2025-09" db="UniProtKB">
        <authorList>
            <consortium name="Ensembl"/>
        </authorList>
    </citation>
    <scope>IDENTIFICATION</scope>
</reference>
<dbReference type="CTD" id="83693"/>
<dbReference type="GeneTree" id="ENSGT00940000160053"/>
<dbReference type="FunCoup" id="A0A3P8UQY8">
    <property type="interactions" value="44"/>
</dbReference>
<dbReference type="Pfam" id="PF00106">
    <property type="entry name" value="adh_short"/>
    <property type="match status" value="1"/>
</dbReference>
<dbReference type="OrthoDB" id="5545019at2759"/>
<dbReference type="STRING" id="244447.ENSCSEP00000004767"/>
<organism evidence="5 6">
    <name type="scientific">Cynoglossus semilaevis</name>
    <name type="common">Tongue sole</name>
    <dbReference type="NCBI Taxonomy" id="244447"/>
    <lineage>
        <taxon>Eukaryota</taxon>
        <taxon>Metazoa</taxon>
        <taxon>Chordata</taxon>
        <taxon>Craniata</taxon>
        <taxon>Vertebrata</taxon>
        <taxon>Euteleostomi</taxon>
        <taxon>Actinopterygii</taxon>
        <taxon>Neopterygii</taxon>
        <taxon>Teleostei</taxon>
        <taxon>Neoteleostei</taxon>
        <taxon>Acanthomorphata</taxon>
        <taxon>Carangaria</taxon>
        <taxon>Pleuronectiformes</taxon>
        <taxon>Pleuronectoidei</taxon>
        <taxon>Cynoglossidae</taxon>
        <taxon>Cynoglossinae</taxon>
        <taxon>Cynoglossus</taxon>
    </lineage>
</organism>
<comment type="similarity">
    <text evidence="4">Belongs to the short-chain dehydrogenases/reductases (SDR) family. 17-beta-HSD 3 subfamily.</text>
</comment>
<dbReference type="RefSeq" id="XP_008311596.1">
    <property type="nucleotide sequence ID" value="XM_008313374.3"/>
</dbReference>
<dbReference type="GeneID" id="103381147"/>
<proteinExistence type="inferred from homology"/>
<dbReference type="GO" id="GO:0005739">
    <property type="term" value="C:mitochondrion"/>
    <property type="evidence" value="ECO:0007669"/>
    <property type="project" value="UniProtKB-SubCell"/>
</dbReference>
<accession>A0A3P8UQY8</accession>